<organism evidence="1 2">
    <name type="scientific">Candidatus Dojkabacteria bacterium</name>
    <dbReference type="NCBI Taxonomy" id="2099670"/>
    <lineage>
        <taxon>Bacteria</taxon>
        <taxon>Candidatus Dojkabacteria</taxon>
    </lineage>
</organism>
<comment type="caution">
    <text evidence="1">The sequence shown here is derived from an EMBL/GenBank/DDBJ whole genome shotgun (WGS) entry which is preliminary data.</text>
</comment>
<evidence type="ECO:0000313" key="2">
    <source>
        <dbReference type="Proteomes" id="UP000554004"/>
    </source>
</evidence>
<proteinExistence type="predicted"/>
<dbReference type="Proteomes" id="UP000554004">
    <property type="component" value="Unassembled WGS sequence"/>
</dbReference>
<gene>
    <name evidence="1" type="ORF">GX618_01060</name>
</gene>
<name>A0A847ETF9_9BACT</name>
<dbReference type="EMBL" id="JAAZAL010000035">
    <property type="protein sequence ID" value="NLE30848.1"/>
    <property type="molecule type" value="Genomic_DNA"/>
</dbReference>
<reference evidence="1 2" key="1">
    <citation type="journal article" date="2020" name="Biotechnol. Biofuels">
        <title>New insights from the biogas microbiome by comprehensive genome-resolved metagenomics of nearly 1600 species originating from multiple anaerobic digesters.</title>
        <authorList>
            <person name="Campanaro S."/>
            <person name="Treu L."/>
            <person name="Rodriguez-R L.M."/>
            <person name="Kovalovszki A."/>
            <person name="Ziels R.M."/>
            <person name="Maus I."/>
            <person name="Zhu X."/>
            <person name="Kougias P.G."/>
            <person name="Basile A."/>
            <person name="Luo G."/>
            <person name="Schluter A."/>
            <person name="Konstantinidis K.T."/>
            <person name="Angelidaki I."/>
        </authorList>
    </citation>
    <scope>NUCLEOTIDE SEQUENCE [LARGE SCALE GENOMIC DNA]</scope>
    <source>
        <strain evidence="1">AS06rmzACSIP_421</strain>
    </source>
</reference>
<accession>A0A847ETF9</accession>
<dbReference type="AlphaFoldDB" id="A0A847ETF9"/>
<sequence>MDTNVKSVEKVNEELVNQLIALGLTQKKAVDTASLFLFSWMKSKGAKIDLYEYENDVKIFLEKLKKSS</sequence>
<protein>
    <submittedName>
        <fullName evidence="1">Uncharacterized protein</fullName>
    </submittedName>
</protein>
<evidence type="ECO:0000313" key="1">
    <source>
        <dbReference type="EMBL" id="NLE30848.1"/>
    </source>
</evidence>